<dbReference type="AlphaFoldDB" id="A0A7Y6M1E1"/>
<accession>A0A7Y6M1E1</accession>
<dbReference type="Proteomes" id="UP000586042">
    <property type="component" value="Unassembled WGS sequence"/>
</dbReference>
<evidence type="ECO:0000256" key="1">
    <source>
        <dbReference type="SAM" id="MobiDB-lite"/>
    </source>
</evidence>
<keyword evidence="3" id="KW-1185">Reference proteome</keyword>
<reference evidence="2 3" key="1">
    <citation type="submission" date="2020-06" db="EMBL/GenBank/DDBJ databases">
        <title>Nonomuraea sp. SMC257, a novel actinomycete isolated from soil.</title>
        <authorList>
            <person name="Chanama M."/>
        </authorList>
    </citation>
    <scope>NUCLEOTIDE SEQUENCE [LARGE SCALE GENOMIC DNA]</scope>
    <source>
        <strain evidence="2 3">SMC257</strain>
    </source>
</reference>
<feature type="compositionally biased region" description="Basic and acidic residues" evidence="1">
    <location>
        <begin position="13"/>
        <end position="31"/>
    </location>
</feature>
<dbReference type="RefSeq" id="WP_175587762.1">
    <property type="nucleotide sequence ID" value="NZ_JABWGN010000001.1"/>
</dbReference>
<dbReference type="EMBL" id="JABWGN010000001">
    <property type="protein sequence ID" value="NUW30316.1"/>
    <property type="molecule type" value="Genomic_DNA"/>
</dbReference>
<proteinExistence type="predicted"/>
<organism evidence="2 3">
    <name type="scientific">Nonomuraea montanisoli</name>
    <dbReference type="NCBI Taxonomy" id="2741721"/>
    <lineage>
        <taxon>Bacteria</taxon>
        <taxon>Bacillati</taxon>
        <taxon>Actinomycetota</taxon>
        <taxon>Actinomycetes</taxon>
        <taxon>Streptosporangiales</taxon>
        <taxon>Streptosporangiaceae</taxon>
        <taxon>Nonomuraea</taxon>
    </lineage>
</organism>
<comment type="caution">
    <text evidence="2">The sequence shown here is derived from an EMBL/GenBank/DDBJ whole genome shotgun (WGS) entry which is preliminary data.</text>
</comment>
<sequence length="222" mass="24073">MLDPSVARAPGDSGDRHAEDPGDPGRVRESEWPSGVPFAIMAGVLTMRMNDAAADLLGIMNGLAVAEPPGGLSPGLRECLTDGIVRRGEVVTWESDAERAERAPAAQDDLTSWERTLTSLHLEDHVPVDVVLDDEGAPWISEEDQRTLLVHGIAFALEFGKGVHALEPPTALRLVVDVNETNGTFRFSRIRPADPGNDTELDGYRHSRIVMIDVEPARVRGD</sequence>
<evidence type="ECO:0000313" key="2">
    <source>
        <dbReference type="EMBL" id="NUW30316.1"/>
    </source>
</evidence>
<evidence type="ECO:0000313" key="3">
    <source>
        <dbReference type="Proteomes" id="UP000586042"/>
    </source>
</evidence>
<protein>
    <submittedName>
        <fullName evidence="2">Uncharacterized protein</fullName>
    </submittedName>
</protein>
<name>A0A7Y6M1E1_9ACTN</name>
<gene>
    <name evidence="2" type="ORF">HTZ77_02580</name>
</gene>
<feature type="region of interest" description="Disordered" evidence="1">
    <location>
        <begin position="1"/>
        <end position="31"/>
    </location>
</feature>